<dbReference type="InterPro" id="IPR006597">
    <property type="entry name" value="Sel1-like"/>
</dbReference>
<dbReference type="SUPFAM" id="SSF81901">
    <property type="entry name" value="HCP-like"/>
    <property type="match status" value="4"/>
</dbReference>
<organism evidence="2 3">
    <name type="scientific">Trichomonas vaginalis (strain ATCC PRA-98 / G3)</name>
    <dbReference type="NCBI Taxonomy" id="412133"/>
    <lineage>
        <taxon>Eukaryota</taxon>
        <taxon>Metamonada</taxon>
        <taxon>Parabasalia</taxon>
        <taxon>Trichomonadida</taxon>
        <taxon>Trichomonadidae</taxon>
        <taxon>Trichomonas</taxon>
    </lineage>
</organism>
<dbReference type="VEuPathDB" id="TrichDB:TVAGG3_0588690"/>
<dbReference type="RefSeq" id="XP_001322172.1">
    <property type="nucleotide sequence ID" value="XM_001322137.1"/>
</dbReference>
<accession>A2EBN2</accession>
<dbReference type="OrthoDB" id="272077at2759"/>
<dbReference type="EMBL" id="DS113347">
    <property type="protein sequence ID" value="EAY09949.1"/>
    <property type="molecule type" value="Genomic_DNA"/>
</dbReference>
<dbReference type="InParanoid" id="A2EBN2"/>
<dbReference type="KEGG" id="tva:4767880"/>
<evidence type="ECO:0000313" key="2">
    <source>
        <dbReference type="EMBL" id="EAY09949.1"/>
    </source>
</evidence>
<evidence type="ECO:0000256" key="1">
    <source>
        <dbReference type="ARBA" id="ARBA00038101"/>
    </source>
</evidence>
<evidence type="ECO:0000313" key="3">
    <source>
        <dbReference type="Proteomes" id="UP000001542"/>
    </source>
</evidence>
<dbReference type="AlphaFoldDB" id="A2EBN2"/>
<dbReference type="PANTHER" id="PTHR11102:SF160">
    <property type="entry name" value="ERAD-ASSOCIATED E3 UBIQUITIN-PROTEIN LIGASE COMPONENT HRD3"/>
    <property type="match status" value="1"/>
</dbReference>
<keyword evidence="3" id="KW-1185">Reference proteome</keyword>
<dbReference type="Proteomes" id="UP000001542">
    <property type="component" value="Unassembled WGS sequence"/>
</dbReference>
<gene>
    <name evidence="2" type="ORF">TVAG_482230</name>
</gene>
<dbReference type="OMA" id="IHYADEC"/>
<name>A2EBN2_TRIV3</name>
<comment type="similarity">
    <text evidence="1">Belongs to the sel-1 family.</text>
</comment>
<dbReference type="InterPro" id="IPR050767">
    <property type="entry name" value="Sel1_AlgK"/>
</dbReference>
<dbReference type="SMART" id="SM00671">
    <property type="entry name" value="SEL1"/>
    <property type="match status" value="11"/>
</dbReference>
<dbReference type="VEuPathDB" id="TrichDB:TVAG_482230"/>
<dbReference type="InterPro" id="IPR011990">
    <property type="entry name" value="TPR-like_helical_dom_sf"/>
</dbReference>
<reference evidence="2" key="1">
    <citation type="submission" date="2006-10" db="EMBL/GenBank/DDBJ databases">
        <authorList>
            <person name="Amadeo P."/>
            <person name="Zhao Q."/>
            <person name="Wortman J."/>
            <person name="Fraser-Liggett C."/>
            <person name="Carlton J."/>
        </authorList>
    </citation>
    <scope>NUCLEOTIDE SEQUENCE</scope>
    <source>
        <strain evidence="2">G3</strain>
    </source>
</reference>
<dbReference type="Pfam" id="PF08238">
    <property type="entry name" value="Sel1"/>
    <property type="match status" value="9"/>
</dbReference>
<dbReference type="SMR" id="A2EBN2"/>
<proteinExistence type="inferred from homology"/>
<protein>
    <submittedName>
        <fullName evidence="2">TPR repeat protein, putative</fullName>
    </submittedName>
</protein>
<dbReference type="eggNOG" id="KOG1550">
    <property type="taxonomic scope" value="Eukaryota"/>
</dbReference>
<dbReference type="Gene3D" id="1.25.40.10">
    <property type="entry name" value="Tetratricopeptide repeat domain"/>
    <property type="match status" value="4"/>
</dbReference>
<dbReference type="PANTHER" id="PTHR11102">
    <property type="entry name" value="SEL-1-LIKE PROTEIN"/>
    <property type="match status" value="1"/>
</dbReference>
<sequence length="653" mass="72165">MTEALGTGRQDSCPAFKTLDANLSLKELEDLAMNNNAEAQYLLSIAYNKKKTHEKLLQANELLTKSASAGYAPAQYKLGKLILNRKTYSNNITKGMSLLNSASNAKYIPAIILLAHIYENGLFVKADVETAVCLYKKAASLGNGSAENALGSFYQKGNMGLPQSTEQALEHYTNAVKLGNSIAKFNLSVLLKEQGKTEEAQKLLLEASNEGVPQAQFNLSLTLDSTKDRNEYIRLVKSAADAGLTKACYAYGCAIEGDKNGKDLEYLLKAADKGHPHAQLKCGILLKSKDSTLSRRYLEQAKKKLPEAQTVFEQVISEAKGHDAESLYQRYLYLRDKDPAEAITCLEKASNSGHRDAMIHYADECDKGEITPQNNSRANDINQRLAEKDDGAALNNLGRAYELGRGVEIDLKQAEECYRRALGNKSLIGGLNYARLLWNQRHFVKAGTVYKDLYAQSPEGPAIMYFYGRAIIKKSIEENADTDGVALVKKSADLGFPLAVHNYAVMLYTGDGVTRDVEQAIKLFRESAKQNRPDFKFALAQILMNGYGADKDEKEGLKLITECSEWGYLPAMIVHAKYILEKDVTNRPHAIELLKTVAEKTEVFPQFQEVQSEAQLLYANILKGEGKTEEAKKHFQAAAMSGNTVAMQALLLF</sequence>
<dbReference type="STRING" id="5722.A2EBN2"/>
<reference evidence="2" key="2">
    <citation type="journal article" date="2007" name="Science">
        <title>Draft genome sequence of the sexually transmitted pathogen Trichomonas vaginalis.</title>
        <authorList>
            <person name="Carlton J.M."/>
            <person name="Hirt R.P."/>
            <person name="Silva J.C."/>
            <person name="Delcher A.L."/>
            <person name="Schatz M."/>
            <person name="Zhao Q."/>
            <person name="Wortman J.R."/>
            <person name="Bidwell S.L."/>
            <person name="Alsmark U.C.M."/>
            <person name="Besteiro S."/>
            <person name="Sicheritz-Ponten T."/>
            <person name="Noel C.J."/>
            <person name="Dacks J.B."/>
            <person name="Foster P.G."/>
            <person name="Simillion C."/>
            <person name="Van de Peer Y."/>
            <person name="Miranda-Saavedra D."/>
            <person name="Barton G.J."/>
            <person name="Westrop G.D."/>
            <person name="Mueller S."/>
            <person name="Dessi D."/>
            <person name="Fiori P.L."/>
            <person name="Ren Q."/>
            <person name="Paulsen I."/>
            <person name="Zhang H."/>
            <person name="Bastida-Corcuera F.D."/>
            <person name="Simoes-Barbosa A."/>
            <person name="Brown M.T."/>
            <person name="Hayes R.D."/>
            <person name="Mukherjee M."/>
            <person name="Okumura C.Y."/>
            <person name="Schneider R."/>
            <person name="Smith A.J."/>
            <person name="Vanacova S."/>
            <person name="Villalvazo M."/>
            <person name="Haas B.J."/>
            <person name="Pertea M."/>
            <person name="Feldblyum T.V."/>
            <person name="Utterback T.R."/>
            <person name="Shu C.L."/>
            <person name="Osoegawa K."/>
            <person name="de Jong P.J."/>
            <person name="Hrdy I."/>
            <person name="Horvathova L."/>
            <person name="Zubacova Z."/>
            <person name="Dolezal P."/>
            <person name="Malik S.B."/>
            <person name="Logsdon J.M. Jr."/>
            <person name="Henze K."/>
            <person name="Gupta A."/>
            <person name="Wang C.C."/>
            <person name="Dunne R.L."/>
            <person name="Upcroft J.A."/>
            <person name="Upcroft P."/>
            <person name="White O."/>
            <person name="Salzberg S.L."/>
            <person name="Tang P."/>
            <person name="Chiu C.-H."/>
            <person name="Lee Y.-S."/>
            <person name="Embley T.M."/>
            <person name="Coombs G.H."/>
            <person name="Mottram J.C."/>
            <person name="Tachezy J."/>
            <person name="Fraser-Liggett C.M."/>
            <person name="Johnson P.J."/>
        </authorList>
    </citation>
    <scope>NUCLEOTIDE SEQUENCE [LARGE SCALE GENOMIC DNA]</scope>
    <source>
        <strain evidence="2">G3</strain>
    </source>
</reference>